<dbReference type="EMBL" id="OKRB01000141">
    <property type="protein sequence ID" value="SPE30662.1"/>
    <property type="molecule type" value="Genomic_DNA"/>
</dbReference>
<dbReference type="OrthoDB" id="6401270at2"/>
<sequence length="147" mass="16557">MRNPAIILCLCLFAIMPLSSAAQLPASHEQDIAKIPPIIFEGLHQLGDQKPEDAEKAWFRGSPFEGQSVSGELRSILESCGKYQNFDLVSVQDLTPRLRVIYLALNFEKQPKIVKFVVYKTLDGWILLSRKIDIDEQVFESVGQPGR</sequence>
<keyword evidence="1" id="KW-0732">Signal</keyword>
<feature type="chain" id="PRO_5014938619" description="Lipoprotein" evidence="1">
    <location>
        <begin position="22"/>
        <end position="147"/>
    </location>
</feature>
<name>A0A2N9M5C5_9BACT</name>
<evidence type="ECO:0000313" key="2">
    <source>
        <dbReference type="EMBL" id="SPE30662.1"/>
    </source>
</evidence>
<proteinExistence type="predicted"/>
<evidence type="ECO:0000256" key="1">
    <source>
        <dbReference type="SAM" id="SignalP"/>
    </source>
</evidence>
<evidence type="ECO:0008006" key="4">
    <source>
        <dbReference type="Google" id="ProtNLM"/>
    </source>
</evidence>
<dbReference type="Proteomes" id="UP000239735">
    <property type="component" value="Unassembled WGS sequence"/>
</dbReference>
<feature type="signal peptide" evidence="1">
    <location>
        <begin position="1"/>
        <end position="21"/>
    </location>
</feature>
<organism evidence="2 3">
    <name type="scientific">Candidatus Sulfuritelmatomonas gaucii</name>
    <dbReference type="NCBI Taxonomy" id="2043161"/>
    <lineage>
        <taxon>Bacteria</taxon>
        <taxon>Pseudomonadati</taxon>
        <taxon>Acidobacteriota</taxon>
        <taxon>Terriglobia</taxon>
        <taxon>Terriglobales</taxon>
        <taxon>Acidobacteriaceae</taxon>
        <taxon>Candidatus Sulfuritelmatomonas</taxon>
    </lineage>
</organism>
<accession>A0A2N9M5C5</accession>
<evidence type="ECO:0000313" key="3">
    <source>
        <dbReference type="Proteomes" id="UP000239735"/>
    </source>
</evidence>
<gene>
    <name evidence="2" type="ORF">SBA5_80031</name>
</gene>
<reference evidence="3" key="1">
    <citation type="submission" date="2018-02" db="EMBL/GenBank/DDBJ databases">
        <authorList>
            <person name="Hausmann B."/>
        </authorList>
    </citation>
    <scope>NUCLEOTIDE SEQUENCE [LARGE SCALE GENOMIC DNA]</scope>
    <source>
        <strain evidence="3">Peat soil MAG SbA5</strain>
    </source>
</reference>
<protein>
    <recommendedName>
        <fullName evidence="4">Lipoprotein</fullName>
    </recommendedName>
</protein>
<dbReference type="AlphaFoldDB" id="A0A2N9M5C5"/>